<evidence type="ECO:0000313" key="2">
    <source>
        <dbReference type="WBParaSite" id="RSKR_0000177500.1"/>
    </source>
</evidence>
<organism evidence="1 2">
    <name type="scientific">Rhabditophanes sp. KR3021</name>
    <dbReference type="NCBI Taxonomy" id="114890"/>
    <lineage>
        <taxon>Eukaryota</taxon>
        <taxon>Metazoa</taxon>
        <taxon>Ecdysozoa</taxon>
        <taxon>Nematoda</taxon>
        <taxon>Chromadorea</taxon>
        <taxon>Rhabditida</taxon>
        <taxon>Tylenchina</taxon>
        <taxon>Panagrolaimomorpha</taxon>
        <taxon>Strongyloidoidea</taxon>
        <taxon>Alloionematidae</taxon>
        <taxon>Rhabditophanes</taxon>
    </lineage>
</organism>
<sequence length="1852" mass="210336">MTLDQVYHLSVFETLSNFYIIGKDITGKKFSVLTIDRSNSNELTISEQESSYNQKEVEELLATISGSSIIVKGRISLMSLGNGAKKGLNEVVGGCFGIIGAVRFLEGYYLNLIIGAKTIAEIGHHIIYKIEETMMLYLPFNRASNSDEQKYLKLFQSVDLTTNFYFSYTYDLSQTLQENTLANGKCNEASELKFFWNNYLLEPLRTRGVNKKWLVNVMHGFICHQTIDFPMEKNTNPFIKVALTLIGRRSSIYAGTRFLKRGANYDGHCANDVETEQILWEITSSSSLRHGNFSSFVQRRSSVPLIWSQDPSTRGVVGKPCIQLAINEPNAMTAALHFKELTEKYGTPVIVMNLVKRHVKNAREKILHTEFLKTVNNLNQFLPKKDKIGYLSFDIAHYHKKASVLYKLEEIGVRVICAQGWFQTNPNLMLNKIFKKNFLDCYTPLLSEDKMYILQKGISRTNCVDCLDRTNVAQFGLAKVALGCQLYSMGFTGDPVVAFGSEFCRIFEEMFDEHGDTMALQYAGSQLVHTIKTYKKISALQEKSRDVIQTISRYYSNTFGDYEKQNSINLFLGIYKPHQMRFLHPPIWDLTSDYMLHFPPRKTNLFNFSEWQTLQKIIPTKLALPTTTDVISLDYFDTYYKVFKLTYFYDIMKQMSTMKIQTLDSFKQDITSSSYFSKLWKNPDTTIGHPDLKRKVSKNNKGTSNEDEDEDEEEEEGALSSGEELVYDENFAYVAAPIQITRLASTMPSPIVAHKPKNITMGLKTCQESYGFNLVDPNLKDMQMYKDVSSGPKIREMYEKSKTMNKRSLRKLGECVLLDTLMVNKITSINSIYEVTLEPVSNHKLDMFAKFLVEEEEDDILEETYTYPPIKLFNFQSKFLNGSCLSYSINKCSTKIKAKKKEDVKKDLIRKPPTIVVGNEEINPPNNGPAKDYVIHQERLYFCDICFHLFTCQSIFRKHTSVPCKVNRRPPGKKIYSCKSKNFSIWKINKSDEQACEDLCLFGTYFLTSKTSVYTTNQFDLFAAYIKKSDGNYSFAGYYSKMPEQPQHVLSCIIVMPFCRGKGVGSMLVDFAYQMDKYPIMNFGSPEEPLSKEGLFLFLKYWKIKIAEYILKHRKKKVLRNKRKLNLFALVGPISKSTGINAKDVRKTLFSIGDQFKQQTSFPPNHISISLSYFKNIYQKYIQTDFYCTKRHIKDLKPIKNTTGTQKAIRKRRGTASEAKKKVSGRITRETTKRKLQSKTPKELSPISTTSSIMSATVESKSIKKSKIERHLISDSDSEISDFGNELSGCSTPTKLIESFENTTCVPMMNMGGDPDDEMDDQNALTITEIEGTILSHKPMSSSPLEGPPSLKLALILSEDDSSGDAPPKLTPNNINDTIDNENSQEYLSPPPLLTEAPPLINEITNFGSSLLLDDHHANKSSYSRMDNRKLSMENGNTSKDKLCLPTSKSPARMFTPDEECNYSEKESVNMMNPPSYPVIECNSFVNPQPSQLNLPPQIIPQSNLQPQLNPINMTPQINLQTQINPEMIMAPQINTQMNNHPPQLSNHLPPLSSHPPQLSNHPPQQLNNHPPQLNNQTAQLNLVNSIHNNIQQSPIEALPILNNYMDTTPSHSQIPQLPLSSDKFYPTLPKTLPKKKASAKQKEPSYATKSSTSKQSKKRATPLQANNHNLNNYYQQDPQLSTIPTPINPTNTHNNNPLVPPTPNMNSIPGYMPPLMNQNPASFPNYPLYNQQPFAFSNYNPHYNYNTAAAASRFPSIDVNIPVTNSYPPFTALNAQPSLNYPSFDNYSQFYPTGYPTPIPPMSFYPPAFNFGTPVTAVPNDFYNMNANNTNNIPYSSASAFPRSQDYKFQR</sequence>
<evidence type="ECO:0000313" key="1">
    <source>
        <dbReference type="Proteomes" id="UP000095286"/>
    </source>
</evidence>
<dbReference type="WBParaSite" id="RSKR_0000177500.1">
    <property type="protein sequence ID" value="RSKR_0000177500.1"/>
    <property type="gene ID" value="RSKR_0000177500"/>
</dbReference>
<accession>A0AC35TLJ5</accession>
<proteinExistence type="predicted"/>
<reference evidence="2" key="1">
    <citation type="submission" date="2016-11" db="UniProtKB">
        <authorList>
            <consortium name="WormBaseParasite"/>
        </authorList>
    </citation>
    <scope>IDENTIFICATION</scope>
    <source>
        <strain evidence="2">KR3021</strain>
    </source>
</reference>
<protein>
    <submittedName>
        <fullName evidence="2">Histone acetyltransferase</fullName>
    </submittedName>
</protein>
<name>A0AC35TLJ5_9BILA</name>
<dbReference type="Proteomes" id="UP000095286">
    <property type="component" value="Unplaced"/>
</dbReference>